<organism evidence="2 3">
    <name type="scientific">Podarcis lilfordi</name>
    <name type="common">Lilford's wall lizard</name>
    <dbReference type="NCBI Taxonomy" id="74358"/>
    <lineage>
        <taxon>Eukaryota</taxon>
        <taxon>Metazoa</taxon>
        <taxon>Chordata</taxon>
        <taxon>Craniata</taxon>
        <taxon>Vertebrata</taxon>
        <taxon>Euteleostomi</taxon>
        <taxon>Lepidosauria</taxon>
        <taxon>Squamata</taxon>
        <taxon>Bifurcata</taxon>
        <taxon>Unidentata</taxon>
        <taxon>Episquamata</taxon>
        <taxon>Laterata</taxon>
        <taxon>Lacertibaenia</taxon>
        <taxon>Lacertidae</taxon>
        <taxon>Podarcis</taxon>
    </lineage>
</organism>
<dbReference type="EMBL" id="OX395137">
    <property type="protein sequence ID" value="CAI5788302.1"/>
    <property type="molecule type" value="Genomic_DNA"/>
</dbReference>
<keyword evidence="3" id="KW-1185">Reference proteome</keyword>
<dbReference type="AlphaFoldDB" id="A0AA35PKQ8"/>
<evidence type="ECO:0000313" key="2">
    <source>
        <dbReference type="EMBL" id="CAI5788302.1"/>
    </source>
</evidence>
<feature type="compositionally biased region" description="Basic and acidic residues" evidence="1">
    <location>
        <begin position="114"/>
        <end position="124"/>
    </location>
</feature>
<reference evidence="2" key="1">
    <citation type="submission" date="2022-12" db="EMBL/GenBank/DDBJ databases">
        <authorList>
            <person name="Alioto T."/>
            <person name="Alioto T."/>
            <person name="Gomez Garrido J."/>
        </authorList>
    </citation>
    <scope>NUCLEOTIDE SEQUENCE</scope>
</reference>
<dbReference type="Proteomes" id="UP001178461">
    <property type="component" value="Chromosome 12"/>
</dbReference>
<gene>
    <name evidence="2" type="ORF">PODLI_1B019822</name>
</gene>
<evidence type="ECO:0000313" key="3">
    <source>
        <dbReference type="Proteomes" id="UP001178461"/>
    </source>
</evidence>
<name>A0AA35PKQ8_9SAUR</name>
<accession>A0AA35PKQ8</accession>
<evidence type="ECO:0000256" key="1">
    <source>
        <dbReference type="SAM" id="MobiDB-lite"/>
    </source>
</evidence>
<protein>
    <submittedName>
        <fullName evidence="2">Uncharacterized protein</fullName>
    </submittedName>
</protein>
<sequence length="202" mass="22512">MAAVVQNVVKLLGEQYYKDTMEQCHNYSARLLEWHRVTATSGWRSGTGGQVWHLASSIPTQLGWKKCRAHPPEDPRLPFHSIKPDTVQTLKKEGVIFQDGSSLEALLRTDSLEERSLPDPHTDEDSLGEIPVANSRTKKRNLEPDYLLDDEDYEEDMPKCRGKGKAKGKGVGSAWKKLDVAILGDNRMPLASMGSVTRTVLG</sequence>
<feature type="region of interest" description="Disordered" evidence="1">
    <location>
        <begin position="114"/>
        <end position="143"/>
    </location>
</feature>
<proteinExistence type="predicted"/>